<protein>
    <submittedName>
        <fullName evidence="1">Uncharacterized protein</fullName>
    </submittedName>
</protein>
<organism evidence="1 2">
    <name type="scientific">Thalassotalea profundi</name>
    <dbReference type="NCBI Taxonomy" id="2036687"/>
    <lineage>
        <taxon>Bacteria</taxon>
        <taxon>Pseudomonadati</taxon>
        <taxon>Pseudomonadota</taxon>
        <taxon>Gammaproteobacteria</taxon>
        <taxon>Alteromonadales</taxon>
        <taxon>Colwelliaceae</taxon>
        <taxon>Thalassotalea</taxon>
    </lineage>
</organism>
<dbReference type="EMBL" id="BNAH01000012">
    <property type="protein sequence ID" value="GHE97297.1"/>
    <property type="molecule type" value="Genomic_DNA"/>
</dbReference>
<evidence type="ECO:0000313" key="2">
    <source>
        <dbReference type="Proteomes" id="UP000626370"/>
    </source>
</evidence>
<sequence length="89" mass="10411">MSLSIYNNETFKALLQTYILKTLFDNKEKIYDSSKLSLVVGFLVLAKLYKEKGDIMKQRMILWTILPSIQDGAFIKPFIYRKGSDIYLH</sequence>
<name>A0ABQ3IXE3_9GAMM</name>
<keyword evidence="2" id="KW-1185">Reference proteome</keyword>
<reference evidence="2" key="1">
    <citation type="journal article" date="2019" name="Int. J. Syst. Evol. Microbiol.">
        <title>The Global Catalogue of Microorganisms (GCM) 10K type strain sequencing project: providing services to taxonomists for standard genome sequencing and annotation.</title>
        <authorList>
            <consortium name="The Broad Institute Genomics Platform"/>
            <consortium name="The Broad Institute Genome Sequencing Center for Infectious Disease"/>
            <person name="Wu L."/>
            <person name="Ma J."/>
        </authorList>
    </citation>
    <scope>NUCLEOTIDE SEQUENCE [LARGE SCALE GENOMIC DNA]</scope>
    <source>
        <strain evidence="2">CGMCC 1.15922</strain>
    </source>
</reference>
<evidence type="ECO:0000313" key="1">
    <source>
        <dbReference type="EMBL" id="GHE97297.1"/>
    </source>
</evidence>
<dbReference type="Proteomes" id="UP000626370">
    <property type="component" value="Unassembled WGS sequence"/>
</dbReference>
<proteinExistence type="predicted"/>
<accession>A0ABQ3IXE3</accession>
<comment type="caution">
    <text evidence="1">The sequence shown here is derived from an EMBL/GenBank/DDBJ whole genome shotgun (WGS) entry which is preliminary data.</text>
</comment>
<gene>
    <name evidence="1" type="ORF">GCM10011501_28570</name>
</gene>